<sequence length="63" mass="6959">MSSNLFETSVDQSNWMDGDGNSPCEEARNGFDELLNDLNVGSNIQRELSHGGSKRSGQKSRKK</sequence>
<reference evidence="2 3" key="1">
    <citation type="journal article" date="2016" name="Sci. Rep.">
        <title>The Dendrobium catenatum Lindl. genome sequence provides insights into polysaccharide synthase, floral development and adaptive evolution.</title>
        <authorList>
            <person name="Zhang G.Q."/>
            <person name="Xu Q."/>
            <person name="Bian C."/>
            <person name="Tsai W.C."/>
            <person name="Yeh C.M."/>
            <person name="Liu K.W."/>
            <person name="Yoshida K."/>
            <person name="Zhang L.S."/>
            <person name="Chang S.B."/>
            <person name="Chen F."/>
            <person name="Shi Y."/>
            <person name="Su Y.Y."/>
            <person name="Zhang Y.Q."/>
            <person name="Chen L.J."/>
            <person name="Yin Y."/>
            <person name="Lin M."/>
            <person name="Huang H."/>
            <person name="Deng H."/>
            <person name="Wang Z.W."/>
            <person name="Zhu S.L."/>
            <person name="Zhao X."/>
            <person name="Deng C."/>
            <person name="Niu S.C."/>
            <person name="Huang J."/>
            <person name="Wang M."/>
            <person name="Liu G.H."/>
            <person name="Yang H.J."/>
            <person name="Xiao X.J."/>
            <person name="Hsiao Y.Y."/>
            <person name="Wu W.L."/>
            <person name="Chen Y.Y."/>
            <person name="Mitsuda N."/>
            <person name="Ohme-Takagi M."/>
            <person name="Luo Y.B."/>
            <person name="Van de Peer Y."/>
            <person name="Liu Z.J."/>
        </authorList>
    </citation>
    <scope>NUCLEOTIDE SEQUENCE [LARGE SCALE GENOMIC DNA]</scope>
    <source>
        <tissue evidence="2">The whole plant</tissue>
    </source>
</reference>
<reference evidence="2 3" key="2">
    <citation type="journal article" date="2017" name="Nature">
        <title>The Apostasia genome and the evolution of orchids.</title>
        <authorList>
            <person name="Zhang G.Q."/>
            <person name="Liu K.W."/>
            <person name="Li Z."/>
            <person name="Lohaus R."/>
            <person name="Hsiao Y.Y."/>
            <person name="Niu S.C."/>
            <person name="Wang J.Y."/>
            <person name="Lin Y.C."/>
            <person name="Xu Q."/>
            <person name="Chen L.J."/>
            <person name="Yoshida K."/>
            <person name="Fujiwara S."/>
            <person name="Wang Z.W."/>
            <person name="Zhang Y.Q."/>
            <person name="Mitsuda N."/>
            <person name="Wang M."/>
            <person name="Liu G.H."/>
            <person name="Pecoraro L."/>
            <person name="Huang H.X."/>
            <person name="Xiao X.J."/>
            <person name="Lin M."/>
            <person name="Wu X.Y."/>
            <person name="Wu W.L."/>
            <person name="Chen Y.Y."/>
            <person name="Chang S.B."/>
            <person name="Sakamoto S."/>
            <person name="Ohme-Takagi M."/>
            <person name="Yagi M."/>
            <person name="Zeng S.J."/>
            <person name="Shen C.Y."/>
            <person name="Yeh C.M."/>
            <person name="Luo Y.B."/>
            <person name="Tsai W.C."/>
            <person name="Van de Peer Y."/>
            <person name="Liu Z.J."/>
        </authorList>
    </citation>
    <scope>NUCLEOTIDE SEQUENCE [LARGE SCALE GENOMIC DNA]</scope>
    <source>
        <tissue evidence="2">The whole plant</tissue>
    </source>
</reference>
<gene>
    <name evidence="2" type="ORF">MA16_Dca028309</name>
</gene>
<feature type="region of interest" description="Disordered" evidence="1">
    <location>
        <begin position="1"/>
        <end position="28"/>
    </location>
</feature>
<evidence type="ECO:0000313" key="2">
    <source>
        <dbReference type="EMBL" id="PKU62886.1"/>
    </source>
</evidence>
<evidence type="ECO:0000313" key="3">
    <source>
        <dbReference type="Proteomes" id="UP000233837"/>
    </source>
</evidence>
<name>A0A2I0VHI9_9ASPA</name>
<protein>
    <submittedName>
        <fullName evidence="2">Uncharacterized protein</fullName>
    </submittedName>
</protein>
<feature type="compositionally biased region" description="Polar residues" evidence="1">
    <location>
        <begin position="1"/>
        <end position="15"/>
    </location>
</feature>
<proteinExistence type="predicted"/>
<dbReference type="EMBL" id="KZ504204">
    <property type="protein sequence ID" value="PKU62886.1"/>
    <property type="molecule type" value="Genomic_DNA"/>
</dbReference>
<accession>A0A2I0VHI9</accession>
<keyword evidence="3" id="KW-1185">Reference proteome</keyword>
<dbReference type="AlphaFoldDB" id="A0A2I0VHI9"/>
<dbReference type="Proteomes" id="UP000233837">
    <property type="component" value="Unassembled WGS sequence"/>
</dbReference>
<evidence type="ECO:0000256" key="1">
    <source>
        <dbReference type="SAM" id="MobiDB-lite"/>
    </source>
</evidence>
<organism evidence="2 3">
    <name type="scientific">Dendrobium catenatum</name>
    <dbReference type="NCBI Taxonomy" id="906689"/>
    <lineage>
        <taxon>Eukaryota</taxon>
        <taxon>Viridiplantae</taxon>
        <taxon>Streptophyta</taxon>
        <taxon>Embryophyta</taxon>
        <taxon>Tracheophyta</taxon>
        <taxon>Spermatophyta</taxon>
        <taxon>Magnoliopsida</taxon>
        <taxon>Liliopsida</taxon>
        <taxon>Asparagales</taxon>
        <taxon>Orchidaceae</taxon>
        <taxon>Epidendroideae</taxon>
        <taxon>Malaxideae</taxon>
        <taxon>Dendrobiinae</taxon>
        <taxon>Dendrobium</taxon>
    </lineage>
</organism>